<dbReference type="EMBL" id="JANIEX010000437">
    <property type="protein sequence ID" value="KAJ3567094.1"/>
    <property type="molecule type" value="Genomic_DNA"/>
</dbReference>
<accession>A0AAD5VQX0</accession>
<feature type="transmembrane region" description="Helical" evidence="2">
    <location>
        <begin position="93"/>
        <end position="114"/>
    </location>
</feature>
<dbReference type="AlphaFoldDB" id="A0AAD5VQX0"/>
<evidence type="ECO:0000256" key="2">
    <source>
        <dbReference type="SAM" id="Phobius"/>
    </source>
</evidence>
<feature type="transmembrane region" description="Helical" evidence="2">
    <location>
        <begin position="253"/>
        <end position="272"/>
    </location>
</feature>
<keyword evidence="2" id="KW-1133">Transmembrane helix</keyword>
<keyword evidence="2" id="KW-0812">Transmembrane</keyword>
<protein>
    <submittedName>
        <fullName evidence="3">Uncharacterized protein</fullName>
    </submittedName>
</protein>
<evidence type="ECO:0000256" key="1">
    <source>
        <dbReference type="SAM" id="MobiDB-lite"/>
    </source>
</evidence>
<dbReference type="Proteomes" id="UP001213000">
    <property type="component" value="Unassembled WGS sequence"/>
</dbReference>
<feature type="transmembrane region" description="Helical" evidence="2">
    <location>
        <begin position="169"/>
        <end position="189"/>
    </location>
</feature>
<sequence length="345" mass="37303">MSALPNPDTYLNHFPPAQAAQFEAARNLSLAVLGNSAPERFPSGIGVLRDVKASTTVRRTNTLVLTNAFRLFALTFTALAVIEFTHPVDHCNAINYCIGVGCVLTISSTTFIFLQRLRAVYSGNKRVQIIAILLWIGVVITMAFTVVDARSAHVPGTNYCAYMVVDRSLLANGVVFVAFDTFAFLAISYKIGYTHLDLEDGAGFVAAVSGRALPRLSQAVIRGGQQYYLITLCLQIPVLVLTAIPSVSPNLKLMLTFPLGCLAASMACRIFRNMKMDDNQLRFPATVSDVNFVPSSRLQVSGISSSARPPTVSVPHPAAIRFPPKASTSSGPSSPDKEMQHDVKH</sequence>
<gene>
    <name evidence="3" type="ORF">NP233_g6582</name>
</gene>
<keyword evidence="2" id="KW-0472">Membrane</keyword>
<keyword evidence="4" id="KW-1185">Reference proteome</keyword>
<proteinExistence type="predicted"/>
<feature type="transmembrane region" description="Helical" evidence="2">
    <location>
        <begin position="62"/>
        <end position="81"/>
    </location>
</feature>
<organism evidence="3 4">
    <name type="scientific">Leucocoprinus birnbaumii</name>
    <dbReference type="NCBI Taxonomy" id="56174"/>
    <lineage>
        <taxon>Eukaryota</taxon>
        <taxon>Fungi</taxon>
        <taxon>Dikarya</taxon>
        <taxon>Basidiomycota</taxon>
        <taxon>Agaricomycotina</taxon>
        <taxon>Agaricomycetes</taxon>
        <taxon>Agaricomycetidae</taxon>
        <taxon>Agaricales</taxon>
        <taxon>Agaricineae</taxon>
        <taxon>Agaricaceae</taxon>
        <taxon>Leucocoprinus</taxon>
    </lineage>
</organism>
<reference evidence="3" key="1">
    <citation type="submission" date="2022-07" db="EMBL/GenBank/DDBJ databases">
        <title>Genome Sequence of Leucocoprinus birnbaumii.</title>
        <authorList>
            <person name="Buettner E."/>
        </authorList>
    </citation>
    <scope>NUCLEOTIDE SEQUENCE</scope>
    <source>
        <strain evidence="3">VT141</strain>
    </source>
</reference>
<feature type="region of interest" description="Disordered" evidence="1">
    <location>
        <begin position="302"/>
        <end position="345"/>
    </location>
</feature>
<feature type="transmembrane region" description="Helical" evidence="2">
    <location>
        <begin position="126"/>
        <end position="149"/>
    </location>
</feature>
<evidence type="ECO:0000313" key="3">
    <source>
        <dbReference type="EMBL" id="KAJ3567094.1"/>
    </source>
</evidence>
<name>A0AAD5VQX0_9AGAR</name>
<feature type="transmembrane region" description="Helical" evidence="2">
    <location>
        <begin position="227"/>
        <end position="247"/>
    </location>
</feature>
<comment type="caution">
    <text evidence="3">The sequence shown here is derived from an EMBL/GenBank/DDBJ whole genome shotgun (WGS) entry which is preliminary data.</text>
</comment>
<feature type="compositionally biased region" description="Basic and acidic residues" evidence="1">
    <location>
        <begin position="335"/>
        <end position="345"/>
    </location>
</feature>
<evidence type="ECO:0000313" key="4">
    <source>
        <dbReference type="Proteomes" id="UP001213000"/>
    </source>
</evidence>